<name>A0A812VDX2_9DINO</name>
<evidence type="ECO:0000313" key="2">
    <source>
        <dbReference type="EMBL" id="CAE7614275.1"/>
    </source>
</evidence>
<protein>
    <submittedName>
        <fullName evidence="2">Uncharacterized protein</fullName>
    </submittedName>
</protein>
<gene>
    <name evidence="2" type="ORF">SNEC2469_LOCUS17448</name>
</gene>
<accession>A0A812VDX2</accession>
<organism evidence="2 3">
    <name type="scientific">Symbiodinium necroappetens</name>
    <dbReference type="NCBI Taxonomy" id="1628268"/>
    <lineage>
        <taxon>Eukaryota</taxon>
        <taxon>Sar</taxon>
        <taxon>Alveolata</taxon>
        <taxon>Dinophyceae</taxon>
        <taxon>Suessiales</taxon>
        <taxon>Symbiodiniaceae</taxon>
        <taxon>Symbiodinium</taxon>
    </lineage>
</organism>
<dbReference type="AlphaFoldDB" id="A0A812VDX2"/>
<comment type="caution">
    <text evidence="2">The sequence shown here is derived from an EMBL/GenBank/DDBJ whole genome shotgun (WGS) entry which is preliminary data.</text>
</comment>
<evidence type="ECO:0000256" key="1">
    <source>
        <dbReference type="SAM" id="SignalP"/>
    </source>
</evidence>
<dbReference type="OrthoDB" id="413806at2759"/>
<feature type="chain" id="PRO_5032757211" evidence="1">
    <location>
        <begin position="20"/>
        <end position="200"/>
    </location>
</feature>
<proteinExistence type="predicted"/>
<evidence type="ECO:0000313" key="3">
    <source>
        <dbReference type="Proteomes" id="UP000601435"/>
    </source>
</evidence>
<dbReference type="Proteomes" id="UP000601435">
    <property type="component" value="Unassembled WGS sequence"/>
</dbReference>
<dbReference type="EMBL" id="CAJNJA010028884">
    <property type="protein sequence ID" value="CAE7614275.1"/>
    <property type="molecule type" value="Genomic_DNA"/>
</dbReference>
<feature type="signal peptide" evidence="1">
    <location>
        <begin position="1"/>
        <end position="19"/>
    </location>
</feature>
<sequence length="200" mass="23048">MAMLRGLLVLMAIASSEIAFPIEDDSSVMMLQVRAKRVDNQTNQSYHPDSQTNQSYHPEKMEKHYHHHHHHGSGLHYPTKPCLPPICKHQDTKGRCESAGCDWHDFASSFSYDGTCSGYAYHFDDPDATSHSCYSFFDKHKCLATNGCRWETNSWSSNGICDGESRLYCGGQWSADPCYRHGCHWDEGLHQEWLRHWPRR</sequence>
<keyword evidence="3" id="KW-1185">Reference proteome</keyword>
<reference evidence="2" key="1">
    <citation type="submission" date="2021-02" db="EMBL/GenBank/DDBJ databases">
        <authorList>
            <person name="Dougan E. K."/>
            <person name="Rhodes N."/>
            <person name="Thang M."/>
            <person name="Chan C."/>
        </authorList>
    </citation>
    <scope>NUCLEOTIDE SEQUENCE</scope>
</reference>
<keyword evidence="1" id="KW-0732">Signal</keyword>